<sequence length="72" mass="8077">MKSGIQTFQCLLIYLFFLGVMTACLVTAVPALIYQGVGLWYVLFTSITWIILCLLSINCYKAVSACAKKRFD</sequence>
<dbReference type="PROSITE" id="PS51257">
    <property type="entry name" value="PROKAR_LIPOPROTEIN"/>
    <property type="match status" value="1"/>
</dbReference>
<reference evidence="2" key="1">
    <citation type="submission" date="2015-12" db="EMBL/GenBank/DDBJ databases">
        <title>The first report of fully sequenced SIM-encoding plasmid pHN39-SIM.</title>
        <authorList>
            <person name="Sun F."/>
            <person name="Zhou D."/>
            <person name="Wang Q."/>
            <person name="Feng J."/>
            <person name="Feng W."/>
            <person name="Luo W."/>
            <person name="Zhang D."/>
            <person name="Chen Y."/>
            <person name="Qiu X."/>
            <person name="Yin Z."/>
            <person name="Chen W."/>
            <person name="Xia P."/>
        </authorList>
    </citation>
    <scope>NUCLEOTIDE SEQUENCE</scope>
    <source>
        <strain evidence="2">HN39</strain>
        <plasmid evidence="2">pHN39-SIM</plasmid>
    </source>
</reference>
<proteinExistence type="predicted"/>
<keyword evidence="1" id="KW-1133">Transmembrane helix</keyword>
<keyword evidence="2" id="KW-0614">Plasmid</keyword>
<name>A0A3G1DGH3_PSEAI</name>
<protein>
    <submittedName>
        <fullName evidence="2">Uncharacterized protein</fullName>
    </submittedName>
</protein>
<evidence type="ECO:0000313" key="2">
    <source>
        <dbReference type="EMBL" id="AMP35753.1"/>
    </source>
</evidence>
<evidence type="ECO:0000256" key="1">
    <source>
        <dbReference type="SAM" id="Phobius"/>
    </source>
</evidence>
<dbReference type="AlphaFoldDB" id="A0A3G1DGH3"/>
<dbReference type="EMBL" id="KU254577">
    <property type="protein sequence ID" value="AMP35753.1"/>
    <property type="molecule type" value="Genomic_DNA"/>
</dbReference>
<keyword evidence="1" id="KW-0472">Membrane</keyword>
<geneLocation type="plasmid" evidence="2">
    <name>pHN39-SIM</name>
</geneLocation>
<keyword evidence="1" id="KW-0812">Transmembrane</keyword>
<feature type="transmembrane region" description="Helical" evidence="1">
    <location>
        <begin position="39"/>
        <end position="60"/>
    </location>
</feature>
<organism evidence="2">
    <name type="scientific">Pseudomonas aeruginosa</name>
    <dbReference type="NCBI Taxonomy" id="287"/>
    <lineage>
        <taxon>Bacteria</taxon>
        <taxon>Pseudomonadati</taxon>
        <taxon>Pseudomonadota</taxon>
        <taxon>Gammaproteobacteria</taxon>
        <taxon>Pseudomonadales</taxon>
        <taxon>Pseudomonadaceae</taxon>
        <taxon>Pseudomonas</taxon>
    </lineage>
</organism>
<accession>A0A3G1DGH3</accession>
<feature type="transmembrane region" description="Helical" evidence="1">
    <location>
        <begin position="12"/>
        <end position="33"/>
    </location>
</feature>